<dbReference type="EMBL" id="CYSB01000030">
    <property type="protein sequence ID" value="CUH68250.1"/>
    <property type="molecule type" value="Genomic_DNA"/>
</dbReference>
<dbReference type="SUPFAM" id="SSF47473">
    <property type="entry name" value="EF-hand"/>
    <property type="match status" value="1"/>
</dbReference>
<proteinExistence type="predicted"/>
<dbReference type="PANTHER" id="PTHR10827:SF98">
    <property type="entry name" value="45 KDA CALCIUM-BINDING PROTEIN"/>
    <property type="match status" value="1"/>
</dbReference>
<evidence type="ECO:0000313" key="7">
    <source>
        <dbReference type="EMBL" id="CUH73413.1"/>
    </source>
</evidence>
<evidence type="ECO:0000313" key="8">
    <source>
        <dbReference type="Proteomes" id="UP000051086"/>
    </source>
</evidence>
<dbReference type="Proteomes" id="UP000051887">
    <property type="component" value="Unassembled WGS sequence"/>
</dbReference>
<evidence type="ECO:0000256" key="1">
    <source>
        <dbReference type="ARBA" id="ARBA00022723"/>
    </source>
</evidence>
<dbReference type="PROSITE" id="PS00018">
    <property type="entry name" value="EF_HAND_1"/>
    <property type="match status" value="2"/>
</dbReference>
<keyword evidence="2" id="KW-0677">Repeat</keyword>
<evidence type="ECO:0000256" key="2">
    <source>
        <dbReference type="ARBA" id="ARBA00022737"/>
    </source>
</evidence>
<dbReference type="AlphaFoldDB" id="A0A0P1FWS1"/>
<feature type="region of interest" description="Disordered" evidence="3">
    <location>
        <begin position="98"/>
        <end position="156"/>
    </location>
</feature>
<evidence type="ECO:0000256" key="4">
    <source>
        <dbReference type="SAM" id="SignalP"/>
    </source>
</evidence>
<organism evidence="7 9">
    <name type="scientific">Thalassovita autumnalis</name>
    <dbReference type="NCBI Taxonomy" id="2072972"/>
    <lineage>
        <taxon>Bacteria</taxon>
        <taxon>Pseudomonadati</taxon>
        <taxon>Pseudomonadota</taxon>
        <taxon>Alphaproteobacteria</taxon>
        <taxon>Rhodobacterales</taxon>
        <taxon>Roseobacteraceae</taxon>
        <taxon>Thalassovita</taxon>
    </lineage>
</organism>
<keyword evidence="4" id="KW-0732">Signal</keyword>
<protein>
    <submittedName>
        <fullName evidence="7">Transaldolase/EF-hand domain-containing protein</fullName>
    </submittedName>
</protein>
<accession>A0A0P1FWS1</accession>
<feature type="chain" id="PRO_5009792574" evidence="4">
    <location>
        <begin position="25"/>
        <end position="156"/>
    </location>
</feature>
<dbReference type="RefSeq" id="WP_058244561.1">
    <property type="nucleotide sequence ID" value="NZ_CYSB01000030.1"/>
</dbReference>
<gene>
    <name evidence="6" type="ORF">TL5118_02543</name>
    <name evidence="7" type="ORF">TL5120_03222</name>
</gene>
<dbReference type="Pfam" id="PF13499">
    <property type="entry name" value="EF-hand_7"/>
    <property type="match status" value="1"/>
</dbReference>
<feature type="compositionally biased region" description="Basic and acidic residues" evidence="3">
    <location>
        <begin position="114"/>
        <end position="128"/>
    </location>
</feature>
<dbReference type="Pfam" id="PF13202">
    <property type="entry name" value="EF-hand_5"/>
    <property type="match status" value="2"/>
</dbReference>
<dbReference type="InterPro" id="IPR011992">
    <property type="entry name" value="EF-hand-dom_pair"/>
</dbReference>
<keyword evidence="8" id="KW-1185">Reference proteome</keyword>
<dbReference type="Gene3D" id="1.10.238.10">
    <property type="entry name" value="EF-hand"/>
    <property type="match status" value="2"/>
</dbReference>
<feature type="domain" description="EF-hand" evidence="5">
    <location>
        <begin position="114"/>
        <end position="149"/>
    </location>
</feature>
<dbReference type="PROSITE" id="PS50222">
    <property type="entry name" value="EF_HAND_2"/>
    <property type="match status" value="2"/>
</dbReference>
<dbReference type="GO" id="GO:0005509">
    <property type="term" value="F:calcium ion binding"/>
    <property type="evidence" value="ECO:0007669"/>
    <property type="project" value="InterPro"/>
</dbReference>
<evidence type="ECO:0000259" key="5">
    <source>
        <dbReference type="PROSITE" id="PS50222"/>
    </source>
</evidence>
<dbReference type="OrthoDB" id="5470953at2"/>
<dbReference type="EMBL" id="CYSC01000040">
    <property type="protein sequence ID" value="CUH73413.1"/>
    <property type="molecule type" value="Genomic_DNA"/>
</dbReference>
<dbReference type="SMART" id="SM00054">
    <property type="entry name" value="EFh"/>
    <property type="match status" value="2"/>
</dbReference>
<feature type="domain" description="EF-hand" evidence="5">
    <location>
        <begin position="53"/>
        <end position="88"/>
    </location>
</feature>
<dbReference type="InterPro" id="IPR002048">
    <property type="entry name" value="EF_hand_dom"/>
</dbReference>
<dbReference type="InterPro" id="IPR018247">
    <property type="entry name" value="EF_Hand_1_Ca_BS"/>
</dbReference>
<evidence type="ECO:0000256" key="3">
    <source>
        <dbReference type="SAM" id="MobiDB-lite"/>
    </source>
</evidence>
<name>A0A0P1FWS1_9RHOB</name>
<feature type="compositionally biased region" description="Basic residues" evidence="3">
    <location>
        <begin position="145"/>
        <end position="156"/>
    </location>
</feature>
<dbReference type="PANTHER" id="PTHR10827">
    <property type="entry name" value="RETICULOCALBIN"/>
    <property type="match status" value="1"/>
</dbReference>
<reference evidence="6 8" key="2">
    <citation type="submission" date="2015-09" db="EMBL/GenBank/DDBJ databases">
        <authorList>
            <person name="Rodrigo-Torres L."/>
            <person name="Arahal D.R."/>
        </authorList>
    </citation>
    <scope>NUCLEOTIDE SEQUENCE [LARGE SCALE GENOMIC DNA]</scope>
    <source>
        <strain evidence="6 8">CECT 5118</strain>
    </source>
</reference>
<evidence type="ECO:0000313" key="9">
    <source>
        <dbReference type="Proteomes" id="UP000051887"/>
    </source>
</evidence>
<evidence type="ECO:0000313" key="6">
    <source>
        <dbReference type="EMBL" id="CUH68250.1"/>
    </source>
</evidence>
<dbReference type="Proteomes" id="UP000051086">
    <property type="component" value="Unassembled WGS sequence"/>
</dbReference>
<reference evidence="7 9" key="1">
    <citation type="submission" date="2015-09" db="EMBL/GenBank/DDBJ databases">
        <authorList>
            <consortium name="Swine Surveillance"/>
        </authorList>
    </citation>
    <scope>NUCLEOTIDE SEQUENCE [LARGE SCALE GENOMIC DNA]</scope>
    <source>
        <strain evidence="7 9">5120</strain>
    </source>
</reference>
<keyword evidence="1" id="KW-0479">Metal-binding</keyword>
<sequence length="156" mass="16946">MKRTVILSTLTILAIAGTTVSASAFGDRDGRKGPRIEFSTLDTNGDGQLTEAEMQAHATARFNEADTNGDGSLSAEELAARADSQKAERMARRIAKMIEKRDTNGDGVLSQEELQPHDRGDMFAKLDTNEDGMISQEEFDAAKGKFGKRKGGRDHN</sequence>
<feature type="signal peptide" evidence="4">
    <location>
        <begin position="1"/>
        <end position="24"/>
    </location>
</feature>